<dbReference type="SUPFAM" id="SSF53474">
    <property type="entry name" value="alpha/beta-Hydrolases"/>
    <property type="match status" value="1"/>
</dbReference>
<evidence type="ECO:0000256" key="1">
    <source>
        <dbReference type="ARBA" id="ARBA00013279"/>
    </source>
</evidence>
<protein>
    <recommendedName>
        <fullName evidence="1">triacylglycerol lipase</fullName>
        <ecNumber evidence="1">3.1.1.3</ecNumber>
    </recommendedName>
</protein>
<evidence type="ECO:0000313" key="6">
    <source>
        <dbReference type="Proteomes" id="UP000019375"/>
    </source>
</evidence>
<dbReference type="OrthoDB" id="406844at2759"/>
<dbReference type="GO" id="GO:0006629">
    <property type="term" value="P:lipid metabolic process"/>
    <property type="evidence" value="ECO:0007669"/>
    <property type="project" value="InterPro"/>
</dbReference>
<dbReference type="InterPro" id="IPR002921">
    <property type="entry name" value="Fungal_lipase-type"/>
</dbReference>
<dbReference type="EC" id="3.1.1.3" evidence="1"/>
<accession>A0A8J2T2X0</accession>
<dbReference type="Proteomes" id="UP000019375">
    <property type="component" value="Unassembled WGS sequence"/>
</dbReference>
<dbReference type="AlphaFoldDB" id="A0A8J2T2X0"/>
<dbReference type="Gene3D" id="3.40.50.1820">
    <property type="entry name" value="alpha/beta hydrolase"/>
    <property type="match status" value="1"/>
</dbReference>
<dbReference type="EMBL" id="HG316454">
    <property type="protein sequence ID" value="CDF87230.1"/>
    <property type="molecule type" value="Genomic_DNA"/>
</dbReference>
<sequence>MFGILRFAPLLFLIAAIQSATLPFSPTDLVKRSNDYGDNDEMKELQAVEFTSDVFERLLYFSKVSAVVSCISDNSLIPDKTLKEGGCPAHLAFCSDEKINPTANRTRVELVLTAGKGELGTGCLLVDHAREVVIIALRASTTRQDWLSDFTIYPTRWEPSSKGCYHDLVDSGAIRPCEGCKIHRGFYKFSETLAELFLDKIEHIFSKYPKYRLVITGHSLGAALASIAGIELKLRGYNPVVVTYANPLMFNSQMKEWVDDLFETESVDKHCRQHRRLDLRKGYFRVVHNEDYIPMVPPNYKEAGIEIFIKKKEVPHEITDLEYRGTKGYYDEPDSEEDLHVTSALLENGDWLHRKEHCSYFIFISGCAGF</sequence>
<name>A0A8J2T2X0_ZYGB2</name>
<keyword evidence="6" id="KW-1185">Reference proteome</keyword>
<dbReference type="Pfam" id="PF01764">
    <property type="entry name" value="Lipase_3"/>
    <property type="match status" value="1"/>
</dbReference>
<reference evidence="6" key="1">
    <citation type="journal article" date="2013" name="Genome Announc.">
        <title>Genome sequence of the food spoilage yeast Zygosaccharomyces bailii CLIB 213(T).</title>
        <authorList>
            <person name="Galeote V."/>
            <person name="Bigey F."/>
            <person name="Devillers H."/>
            <person name="Neuveglise C."/>
            <person name="Dequin S."/>
        </authorList>
    </citation>
    <scope>NUCLEOTIDE SEQUENCE [LARGE SCALE GENOMIC DNA]</scope>
    <source>
        <strain evidence="6">CLIB 213 / ATCC 58445 / CBS 680 / CCRC 21525 / NBRC 1098 / NCYC 1416 / NRRL Y-2227</strain>
    </source>
</reference>
<feature type="signal peptide" evidence="3">
    <location>
        <begin position="1"/>
        <end position="19"/>
    </location>
</feature>
<dbReference type="PANTHER" id="PTHR46640:SF3">
    <property type="entry name" value="LIPASE LIH1-RELATED"/>
    <property type="match status" value="1"/>
</dbReference>
<dbReference type="CDD" id="cd00519">
    <property type="entry name" value="Lipase_3"/>
    <property type="match status" value="1"/>
</dbReference>
<proteinExistence type="predicted"/>
<keyword evidence="2" id="KW-0378">Hydrolase</keyword>
<keyword evidence="3" id="KW-0732">Signal</keyword>
<dbReference type="PANTHER" id="PTHR46640">
    <property type="entry name" value="TRIACYLGLYCEROL LIPASE, PUTATIVE (AFU_ORTHOLOGUE AFUA_6G06510)-RELATED"/>
    <property type="match status" value="1"/>
</dbReference>
<gene>
    <name evidence="5" type="ORF">BN860_01728g</name>
</gene>
<organism evidence="5 6">
    <name type="scientific">Zygosaccharomyces bailii (strain CLIB 213 / ATCC 58445 / CBS 680 / BCRC 21525 / NBRC 1098 / NCYC 1416 / NRRL Y-2227)</name>
    <dbReference type="NCBI Taxonomy" id="1333698"/>
    <lineage>
        <taxon>Eukaryota</taxon>
        <taxon>Fungi</taxon>
        <taxon>Dikarya</taxon>
        <taxon>Ascomycota</taxon>
        <taxon>Saccharomycotina</taxon>
        <taxon>Saccharomycetes</taxon>
        <taxon>Saccharomycetales</taxon>
        <taxon>Saccharomycetaceae</taxon>
        <taxon>Zygosaccharomyces</taxon>
    </lineage>
</organism>
<evidence type="ECO:0000313" key="5">
    <source>
        <dbReference type="EMBL" id="CDF87230.1"/>
    </source>
</evidence>
<feature type="chain" id="PRO_5035178380" description="triacylglycerol lipase" evidence="3">
    <location>
        <begin position="20"/>
        <end position="370"/>
    </location>
</feature>
<dbReference type="InterPro" id="IPR051299">
    <property type="entry name" value="AB_hydrolase_lip/est"/>
</dbReference>
<dbReference type="GO" id="GO:0004806">
    <property type="term" value="F:triacylglycerol lipase activity"/>
    <property type="evidence" value="ECO:0007669"/>
    <property type="project" value="UniProtKB-EC"/>
</dbReference>
<evidence type="ECO:0000256" key="3">
    <source>
        <dbReference type="SAM" id="SignalP"/>
    </source>
</evidence>
<evidence type="ECO:0000259" key="4">
    <source>
        <dbReference type="Pfam" id="PF01764"/>
    </source>
</evidence>
<dbReference type="InterPro" id="IPR029058">
    <property type="entry name" value="AB_hydrolase_fold"/>
</dbReference>
<feature type="domain" description="Fungal lipase-type" evidence="4">
    <location>
        <begin position="135"/>
        <end position="299"/>
    </location>
</feature>
<evidence type="ECO:0000256" key="2">
    <source>
        <dbReference type="ARBA" id="ARBA00022801"/>
    </source>
</evidence>